<keyword evidence="12" id="KW-0472">Membrane</keyword>
<evidence type="ECO:0000313" key="14">
    <source>
        <dbReference type="EMBL" id="PWN57347.1"/>
    </source>
</evidence>
<evidence type="ECO:0000256" key="13">
    <source>
        <dbReference type="SAM" id="MobiDB-lite"/>
    </source>
</evidence>
<keyword evidence="7" id="KW-0274">FAD</keyword>
<comment type="caution">
    <text evidence="14">The sequence shown here is derived from an EMBL/GenBank/DDBJ whole genome shotgun (WGS) entry which is preliminary data.</text>
</comment>
<reference evidence="14 15" key="1">
    <citation type="submission" date="2018-05" db="EMBL/GenBank/DDBJ databases">
        <title>Abyssibacter profundi OUC007T gen. nov., sp. nov, a marine bacterium isolated from seawater of the Mariana Trench.</title>
        <authorList>
            <person name="Zhou S."/>
        </authorList>
    </citation>
    <scope>NUCLEOTIDE SEQUENCE [LARGE SCALE GENOMIC DNA]</scope>
    <source>
        <strain evidence="14 15">OUC007</strain>
    </source>
</reference>
<dbReference type="SUPFAM" id="SSF51905">
    <property type="entry name" value="FAD/NAD(P)-binding domain"/>
    <property type="match status" value="2"/>
</dbReference>
<keyword evidence="4" id="KW-0285">Flavoprotein</keyword>
<keyword evidence="8" id="KW-0521">NADP</keyword>
<dbReference type="PRINTS" id="PR00370">
    <property type="entry name" value="FMOXYGENASE"/>
</dbReference>
<keyword evidence="9" id="KW-1133">Transmembrane helix</keyword>
<comment type="subcellular location">
    <subcellularLocation>
        <location evidence="2">Endoplasmic reticulum membrane</location>
        <topology evidence="2">Single-pass membrane protein</topology>
    </subcellularLocation>
</comment>
<comment type="cofactor">
    <cofactor evidence="1">
        <name>FAD</name>
        <dbReference type="ChEBI" id="CHEBI:57692"/>
    </cofactor>
</comment>
<dbReference type="RefSeq" id="WP_109719017.1">
    <property type="nucleotide sequence ID" value="NZ_QEQK01000002.1"/>
</dbReference>
<dbReference type="InterPro" id="IPR036188">
    <property type="entry name" value="FAD/NAD-bd_sf"/>
</dbReference>
<dbReference type="Proteomes" id="UP000251800">
    <property type="component" value="Unassembled WGS sequence"/>
</dbReference>
<evidence type="ECO:0000256" key="3">
    <source>
        <dbReference type="ARBA" id="ARBA00009183"/>
    </source>
</evidence>
<sequence length="460" mass="52140">MNKNERIAVIGAGPSGITAAKNVIEAGYGDGLTLFEMSDQVGGNWVFRDEPSHSSVYETTHIISSKYWSAYEDFPFPEGTPDYPSHRHLLKYFQDYAEHFGVLERTEFNTRVDSAVRRDDGLWELTVTGPKGSRTEVFDHLMVSNGHHWNPRMPELPGEFAGEVMHSHQFKKAAPFAGKRVLVVGGGNSAADVAVECSRVAENVCISMRRGYWFLPKFMMGKPGDVVYHKTEWMPSWLRQKLLTLSVRLVQGKNADYGLEEPEYSILQGHPTLNSELMYFIGHGELQPRRGIQAIDGHTVTFTDGRQDDFDVIICATGYRTTFPFFDKSFIDWEEATQIPLYRKMFHADYDNLFFIGLFQPLGCIWPLSDYQAKLAMKAITGEWQRPDNLADKIAEELSSPHYDFVAHTKHAVEVDYTRFRRELLDELKTAGSGPYVSQVDRSGAAAEPETPKYSHRKAA</sequence>
<dbReference type="OrthoDB" id="9790219at2"/>
<dbReference type="InterPro" id="IPR050346">
    <property type="entry name" value="FMO-like"/>
</dbReference>
<keyword evidence="11 14" id="KW-0503">Monooxygenase</keyword>
<evidence type="ECO:0000256" key="9">
    <source>
        <dbReference type="ARBA" id="ARBA00022989"/>
    </source>
</evidence>
<dbReference type="Pfam" id="PF00743">
    <property type="entry name" value="FMO-like"/>
    <property type="match status" value="1"/>
</dbReference>
<evidence type="ECO:0000313" key="15">
    <source>
        <dbReference type="Proteomes" id="UP000251800"/>
    </source>
</evidence>
<evidence type="ECO:0000256" key="4">
    <source>
        <dbReference type="ARBA" id="ARBA00022630"/>
    </source>
</evidence>
<keyword evidence="5" id="KW-0812">Transmembrane</keyword>
<comment type="similarity">
    <text evidence="3">Belongs to the FMO family.</text>
</comment>
<dbReference type="GO" id="GO:0050661">
    <property type="term" value="F:NADP binding"/>
    <property type="evidence" value="ECO:0007669"/>
    <property type="project" value="InterPro"/>
</dbReference>
<evidence type="ECO:0000256" key="6">
    <source>
        <dbReference type="ARBA" id="ARBA00022824"/>
    </source>
</evidence>
<dbReference type="FunFam" id="3.50.50.60:FF:000159">
    <property type="entry name" value="Dimethylaniline monooxygenase [N-oxide-forming]"/>
    <property type="match status" value="1"/>
</dbReference>
<dbReference type="InterPro" id="IPR020946">
    <property type="entry name" value="Flavin_mOase-like"/>
</dbReference>
<protein>
    <submittedName>
        <fullName evidence="14">Monooxygenase</fullName>
    </submittedName>
</protein>
<evidence type="ECO:0000256" key="11">
    <source>
        <dbReference type="ARBA" id="ARBA00023033"/>
    </source>
</evidence>
<evidence type="ECO:0000256" key="5">
    <source>
        <dbReference type="ARBA" id="ARBA00022692"/>
    </source>
</evidence>
<evidence type="ECO:0000256" key="1">
    <source>
        <dbReference type="ARBA" id="ARBA00001974"/>
    </source>
</evidence>
<evidence type="ECO:0000256" key="8">
    <source>
        <dbReference type="ARBA" id="ARBA00022857"/>
    </source>
</evidence>
<evidence type="ECO:0000256" key="10">
    <source>
        <dbReference type="ARBA" id="ARBA00023002"/>
    </source>
</evidence>
<dbReference type="InterPro" id="IPR000960">
    <property type="entry name" value="Flavin_mOase"/>
</dbReference>
<accession>A0A363UPL7</accession>
<dbReference type="PIRSF" id="PIRSF000332">
    <property type="entry name" value="FMO"/>
    <property type="match status" value="1"/>
</dbReference>
<gene>
    <name evidence="14" type="ORF">DEH80_02270</name>
</gene>
<dbReference type="PANTHER" id="PTHR23023">
    <property type="entry name" value="DIMETHYLANILINE MONOOXYGENASE"/>
    <property type="match status" value="1"/>
</dbReference>
<name>A0A363UPL7_9GAMM</name>
<evidence type="ECO:0000256" key="12">
    <source>
        <dbReference type="ARBA" id="ARBA00023136"/>
    </source>
</evidence>
<keyword evidence="15" id="KW-1185">Reference proteome</keyword>
<organism evidence="14 15">
    <name type="scientific">Abyssibacter profundi</name>
    <dbReference type="NCBI Taxonomy" id="2182787"/>
    <lineage>
        <taxon>Bacteria</taxon>
        <taxon>Pseudomonadati</taxon>
        <taxon>Pseudomonadota</taxon>
        <taxon>Gammaproteobacteria</taxon>
        <taxon>Chromatiales</taxon>
        <taxon>Oceanococcaceae</taxon>
        <taxon>Abyssibacter</taxon>
    </lineage>
</organism>
<feature type="region of interest" description="Disordered" evidence="13">
    <location>
        <begin position="433"/>
        <end position="460"/>
    </location>
</feature>
<evidence type="ECO:0000256" key="7">
    <source>
        <dbReference type="ARBA" id="ARBA00022827"/>
    </source>
</evidence>
<proteinExistence type="inferred from homology"/>
<evidence type="ECO:0000256" key="2">
    <source>
        <dbReference type="ARBA" id="ARBA00004389"/>
    </source>
</evidence>
<keyword evidence="10" id="KW-0560">Oxidoreductase</keyword>
<dbReference type="EMBL" id="QEQK01000002">
    <property type="protein sequence ID" value="PWN57347.1"/>
    <property type="molecule type" value="Genomic_DNA"/>
</dbReference>
<dbReference type="GO" id="GO:0004499">
    <property type="term" value="F:N,N-dimethylaniline monooxygenase activity"/>
    <property type="evidence" value="ECO:0007669"/>
    <property type="project" value="InterPro"/>
</dbReference>
<dbReference type="AlphaFoldDB" id="A0A363UPL7"/>
<keyword evidence="6" id="KW-0256">Endoplasmic reticulum</keyword>
<dbReference type="Gene3D" id="3.50.50.60">
    <property type="entry name" value="FAD/NAD(P)-binding domain"/>
    <property type="match status" value="1"/>
</dbReference>
<dbReference type="GO" id="GO:0050660">
    <property type="term" value="F:flavin adenine dinucleotide binding"/>
    <property type="evidence" value="ECO:0007669"/>
    <property type="project" value="InterPro"/>
</dbReference>